<accession>A0A2X3GP27</accession>
<feature type="compositionally biased region" description="Basic and acidic residues" evidence="1">
    <location>
        <begin position="10"/>
        <end position="22"/>
    </location>
</feature>
<dbReference type="Proteomes" id="UP000250257">
    <property type="component" value="Unassembled WGS sequence"/>
</dbReference>
<proteinExistence type="predicted"/>
<sequence length="95" mass="10463">MNDSQYNTWQERESSSGSDEHMASFPTQYQYGVVINYNTARTKGAGSGFFLHCSNGAPTAGCVSIPTSQMKMVLQKLHGSAYIVNVTSEQELLNY</sequence>
<protein>
    <submittedName>
        <fullName evidence="2">Uncharacterized protein conserved in bacteria</fullName>
    </submittedName>
</protein>
<dbReference type="PANTHER" id="PTHR38589:SF1">
    <property type="entry name" value="BLR0621 PROTEIN"/>
    <property type="match status" value="1"/>
</dbReference>
<evidence type="ECO:0000256" key="1">
    <source>
        <dbReference type="SAM" id="MobiDB-lite"/>
    </source>
</evidence>
<dbReference type="PANTHER" id="PTHR38589">
    <property type="entry name" value="BLR0621 PROTEIN"/>
    <property type="match status" value="1"/>
</dbReference>
<dbReference type="EMBL" id="UAWT01000001">
    <property type="protein sequence ID" value="SQC62111.1"/>
    <property type="molecule type" value="Genomic_DNA"/>
</dbReference>
<evidence type="ECO:0000313" key="2">
    <source>
        <dbReference type="EMBL" id="SQC62111.1"/>
    </source>
</evidence>
<dbReference type="AlphaFoldDB" id="A0A2X3GP27"/>
<name>A0A2X3GP27_9LIST</name>
<gene>
    <name evidence="2" type="ORF">NCTC13940_00007</name>
</gene>
<organism evidence="2 3">
    <name type="scientific">Listeria fleischmannii subsp. fleischmannii</name>
    <dbReference type="NCBI Taxonomy" id="1671902"/>
    <lineage>
        <taxon>Bacteria</taxon>
        <taxon>Bacillati</taxon>
        <taxon>Bacillota</taxon>
        <taxon>Bacilli</taxon>
        <taxon>Bacillales</taxon>
        <taxon>Listeriaceae</taxon>
        <taxon>Listeria</taxon>
    </lineage>
</organism>
<reference evidence="2 3" key="1">
    <citation type="submission" date="2018-06" db="EMBL/GenBank/DDBJ databases">
        <authorList>
            <consortium name="Pathogen Informatics"/>
            <person name="Doyle S."/>
        </authorList>
    </citation>
    <scope>NUCLEOTIDE SEQUENCE [LARGE SCALE GENOMIC DNA]</scope>
    <source>
        <strain evidence="2 3">NCTC13940</strain>
    </source>
</reference>
<feature type="region of interest" description="Disordered" evidence="1">
    <location>
        <begin position="1"/>
        <end position="23"/>
    </location>
</feature>
<dbReference type="RefSeq" id="WP_373852500.1">
    <property type="nucleotide sequence ID" value="NZ_UAWT01000001.1"/>
</dbReference>
<evidence type="ECO:0000313" key="3">
    <source>
        <dbReference type="Proteomes" id="UP000250257"/>
    </source>
</evidence>